<dbReference type="InterPro" id="IPR002018">
    <property type="entry name" value="CarbesteraseB"/>
</dbReference>
<dbReference type="InterPro" id="IPR019819">
    <property type="entry name" value="Carboxylesterase_B_CS"/>
</dbReference>
<organism evidence="5">
    <name type="scientific">Castor canadensis</name>
    <name type="common">American beaver</name>
    <dbReference type="NCBI Taxonomy" id="51338"/>
    <lineage>
        <taxon>Eukaryota</taxon>
        <taxon>Metazoa</taxon>
        <taxon>Chordata</taxon>
        <taxon>Craniata</taxon>
        <taxon>Vertebrata</taxon>
        <taxon>Euteleostomi</taxon>
        <taxon>Mammalia</taxon>
        <taxon>Eutheria</taxon>
        <taxon>Euarchontoglires</taxon>
        <taxon>Glires</taxon>
        <taxon>Rodentia</taxon>
        <taxon>Castorimorpha</taxon>
        <taxon>Castoridae</taxon>
        <taxon>Castor</taxon>
    </lineage>
</organism>
<dbReference type="GO" id="GO:0016787">
    <property type="term" value="F:hydrolase activity"/>
    <property type="evidence" value="ECO:0007669"/>
    <property type="project" value="UniProtKB-KW"/>
</dbReference>
<proteinExistence type="inferred from homology"/>
<dbReference type="InterPro" id="IPR019826">
    <property type="entry name" value="Carboxylesterase_B_AS"/>
</dbReference>
<dbReference type="SUPFAM" id="SSF53474">
    <property type="entry name" value="alpha/beta-Hydrolases"/>
    <property type="match status" value="1"/>
</dbReference>
<feature type="domain" description="Carboxylesterase type B" evidence="4">
    <location>
        <begin position="38"/>
        <end position="531"/>
    </location>
</feature>
<reference evidence="5" key="1">
    <citation type="submission" date="2023-09" db="UniProtKB">
        <authorList>
            <consortium name="Ensembl"/>
        </authorList>
    </citation>
    <scope>IDENTIFICATION</scope>
</reference>
<evidence type="ECO:0000256" key="2">
    <source>
        <dbReference type="ARBA" id="ARBA00022801"/>
    </source>
</evidence>
<keyword evidence="2 3" id="KW-0378">Hydrolase</keyword>
<dbReference type="PROSITE" id="PS00941">
    <property type="entry name" value="CARBOXYLESTERASE_B_2"/>
    <property type="match status" value="1"/>
</dbReference>
<evidence type="ECO:0000313" key="5">
    <source>
        <dbReference type="Ensembl" id="ENSCCNP00000012681.1"/>
    </source>
</evidence>
<comment type="similarity">
    <text evidence="1 3">Belongs to the type-B carboxylesterase/lipase family.</text>
</comment>
<evidence type="ECO:0000259" key="4">
    <source>
        <dbReference type="Pfam" id="PF00135"/>
    </source>
</evidence>
<dbReference type="Ensembl" id="ENSCCNT00000016649.1">
    <property type="protein sequence ID" value="ENSCCNP00000012681.1"/>
    <property type="gene ID" value="ENSCCNG00000013134.1"/>
</dbReference>
<dbReference type="InterPro" id="IPR050309">
    <property type="entry name" value="Type-B_Carboxylest/Lipase"/>
</dbReference>
<name>A0A8C0WKC1_CASCN</name>
<evidence type="ECO:0000256" key="3">
    <source>
        <dbReference type="RuleBase" id="RU361235"/>
    </source>
</evidence>
<dbReference type="Pfam" id="PF00135">
    <property type="entry name" value="COesterase"/>
    <property type="match status" value="1"/>
</dbReference>
<dbReference type="AlphaFoldDB" id="A0A8C0WKC1"/>
<sequence>MVPTAVGTVLSVTKVGDRVAQLGWPFSLLFLGTLHIKEPLVVTKYGTLQGKQLHVGKTPIHVFLGVPFSRPPVGARRFAPPEPCSPGQESEMCLQEFWGQVTSIYLNSWKQYKWLRFSEDCLYLNVYAPIRAGGDPLLPVMVWFPGGAFLIGAASTYDGSELSAHEKVVIVVLQHRLGIFGFLSTGDSQARGNWGMLDQVAALRWVQENIEAFGGDPNSVTLFGQSSGAMCVSGLMMSPLARGLFHKAISQSGTALLKPLFSLQKVAYLAGCNHNSTRIMVDCMRDLSGAQPPEENLLSCTLKVKGTPEDIPVVDGVVFPDDPVTLLTRRQVSPVPYLLGVNSLEFSWVLPYVSKWEVCLSQWGRRGSLLGNSGSGLLAQNITKEQIPLLVEEYLSDIDMHDWRIVRNHMMDLAGDAQVGLFLQPSSISLFTDAGFPVFLYEFERHAPSGIIIKPRTDGADHGDEIHFLFGSPFSRGGHEKNPLFILFWYRNPNDGKLAYWPRFDKDEKYLQLDFTTRVGVKLKEKKMAFWERLHQPQSPEKQEQS</sequence>
<dbReference type="PROSITE" id="PS00122">
    <property type="entry name" value="CARBOXYLESTERASE_B_1"/>
    <property type="match status" value="1"/>
</dbReference>
<protein>
    <recommendedName>
        <fullName evidence="3">Carboxylic ester hydrolase</fullName>
        <ecNumber evidence="3">3.1.1.-</ecNumber>
    </recommendedName>
</protein>
<gene>
    <name evidence="5" type="primary">Ces4a</name>
</gene>
<dbReference type="EC" id="3.1.1.-" evidence="3"/>
<evidence type="ECO:0000256" key="1">
    <source>
        <dbReference type="ARBA" id="ARBA00005964"/>
    </source>
</evidence>
<accession>A0A8C0WKC1</accession>
<dbReference type="Gene3D" id="3.40.50.1820">
    <property type="entry name" value="alpha/beta hydrolase"/>
    <property type="match status" value="1"/>
</dbReference>
<dbReference type="PANTHER" id="PTHR11559">
    <property type="entry name" value="CARBOXYLESTERASE"/>
    <property type="match status" value="1"/>
</dbReference>
<dbReference type="InterPro" id="IPR029058">
    <property type="entry name" value="AB_hydrolase_fold"/>
</dbReference>